<dbReference type="InterPro" id="IPR059206">
    <property type="entry name" value="Sll1717-like"/>
</dbReference>
<keyword evidence="2" id="KW-1185">Reference proteome</keyword>
<dbReference type="NCBIfam" id="NF047389">
    <property type="entry name" value="ATPase_Sll1717"/>
    <property type="match status" value="1"/>
</dbReference>
<comment type="caution">
    <text evidence="1">The sequence shown here is derived from an EMBL/GenBank/DDBJ whole genome shotgun (WGS) entry which is preliminary data.</text>
</comment>
<reference evidence="1 2" key="1">
    <citation type="submission" date="2021-01" db="EMBL/GenBank/DDBJ databases">
        <title>Whole genome shotgun sequence of Actinoplanes couchii NBRC 106145.</title>
        <authorList>
            <person name="Komaki H."/>
            <person name="Tamura T."/>
        </authorList>
    </citation>
    <scope>NUCLEOTIDE SEQUENCE [LARGE SCALE GENOMIC DNA]</scope>
    <source>
        <strain evidence="1 2">NBRC 106145</strain>
    </source>
</reference>
<protein>
    <recommendedName>
        <fullName evidence="3">ATP-binding protein</fullName>
    </recommendedName>
</protein>
<dbReference type="RefSeq" id="WP_203793966.1">
    <property type="nucleotide sequence ID" value="NZ_BAAAQE010000076.1"/>
</dbReference>
<proteinExistence type="predicted"/>
<name>A0ABQ3X3G5_9ACTN</name>
<dbReference type="Proteomes" id="UP000612282">
    <property type="component" value="Unassembled WGS sequence"/>
</dbReference>
<evidence type="ECO:0000313" key="1">
    <source>
        <dbReference type="EMBL" id="GID53036.1"/>
    </source>
</evidence>
<sequence>MVQLKHLRIGSLAAESDEELFNYFVVTPDAETIVNERIGLVLGRKGSGKTALFRQGEELLREFGLSEVNLIRLNMDDHAWGAFKDFKDLGLSSEHAATVSWQLALLLQLSIAAAAAPMEQWTKKAVDDIRVLHKFITDNFGEVRPDLSKSSKLIGQISSLKVGAFGTGLETQWKDRAGSPRELVPGLVDTIAQHLIAPLQETAWMCMLDQLDESWDGSQEKKQLLVGLIKAVKRVNDDFGWRNDPIQGVRAVAFLRTDIYDSLDFDDKDKVRDTVHEIRWGNDELKHMLESRLDSITLNSIFETSTDIHKGRIPKGSFNYLVSRTFMRPRDLLQFLNAVRSENPDATNITSRIVEKAETRYSRDKVDDLRQEYRRGAPWIDVAIESLRQGPNKFDTRVELEQRLGERADIARLNQWGMSIRDLVDWLMEISVLGASPRKVRRQRIRYRCEGDTVSLEGDSTAWIHPALFHGLSLTEPRASRLGSP</sequence>
<organism evidence="1 2">
    <name type="scientific">Actinoplanes couchii</name>
    <dbReference type="NCBI Taxonomy" id="403638"/>
    <lineage>
        <taxon>Bacteria</taxon>
        <taxon>Bacillati</taxon>
        <taxon>Actinomycetota</taxon>
        <taxon>Actinomycetes</taxon>
        <taxon>Micromonosporales</taxon>
        <taxon>Micromonosporaceae</taxon>
        <taxon>Actinoplanes</taxon>
    </lineage>
</organism>
<evidence type="ECO:0008006" key="3">
    <source>
        <dbReference type="Google" id="ProtNLM"/>
    </source>
</evidence>
<gene>
    <name evidence="1" type="ORF">Aco03nite_014400</name>
</gene>
<accession>A0ABQ3X3G5</accession>
<evidence type="ECO:0000313" key="2">
    <source>
        <dbReference type="Proteomes" id="UP000612282"/>
    </source>
</evidence>
<dbReference type="EMBL" id="BOMG01000026">
    <property type="protein sequence ID" value="GID53036.1"/>
    <property type="molecule type" value="Genomic_DNA"/>
</dbReference>